<evidence type="ECO:0000313" key="2">
    <source>
        <dbReference type="EMBL" id="SIO73548.1"/>
    </source>
</evidence>
<reference evidence="2 3" key="2">
    <citation type="journal article" date="2013" name="PLoS ONE">
        <title>Whole genome mapping and re-organization of the nuclear and mitochondrial genomes of Babesia microti isolates.</title>
        <authorList>
            <person name="Cornillot E."/>
            <person name="Dassouli A."/>
            <person name="Garg A."/>
            <person name="Pachikara N."/>
            <person name="Randazzo S."/>
            <person name="Depoix D."/>
            <person name="Carcy B."/>
            <person name="Delbecq S."/>
            <person name="Frutos R."/>
            <person name="Silva J.C."/>
            <person name="Sutton R."/>
            <person name="Krause P.J."/>
            <person name="Mamoun C.B."/>
        </authorList>
    </citation>
    <scope>NUCLEOTIDE SEQUENCE [LARGE SCALE GENOMIC DNA]</scope>
    <source>
        <strain evidence="2 3">RI</strain>
    </source>
</reference>
<dbReference type="EMBL" id="LN871599">
    <property type="protein sequence ID" value="SIO73548.1"/>
    <property type="molecule type" value="Genomic_DNA"/>
</dbReference>
<dbReference type="Proteomes" id="UP000002899">
    <property type="component" value="Chromosome IV"/>
</dbReference>
<reference evidence="2 3" key="3">
    <citation type="journal article" date="2016" name="Sci. Rep.">
        <title>Genome-wide diversity and gene expression profiling of Babesia microti isolates identify polymorphic genes that mediate host-pathogen interactions.</title>
        <authorList>
            <person name="Silva J.C."/>
            <person name="Cornillot E."/>
            <person name="McCracken C."/>
            <person name="Usmani-Brown S."/>
            <person name="Dwivedi A."/>
            <person name="Ifeonu O.O."/>
            <person name="Crabtree J."/>
            <person name="Gotia H.T."/>
            <person name="Virji A.Z."/>
            <person name="Reynes C."/>
            <person name="Colinge J."/>
            <person name="Kumar V."/>
            <person name="Lawres L."/>
            <person name="Pazzi J.E."/>
            <person name="Pablo J.V."/>
            <person name="Hung C."/>
            <person name="Brancato J."/>
            <person name="Kumari P."/>
            <person name="Orvis J."/>
            <person name="Tretina K."/>
            <person name="Chibucos M."/>
            <person name="Ott S."/>
            <person name="Sadzewicz L."/>
            <person name="Sengamalay N."/>
            <person name="Shetty A.C."/>
            <person name="Su Q."/>
            <person name="Tallon L."/>
            <person name="Fraser C.M."/>
            <person name="Frutos R."/>
            <person name="Molina D.M."/>
            <person name="Krause P.J."/>
            <person name="Ben Mamoun C."/>
        </authorList>
    </citation>
    <scope>NUCLEOTIDE SEQUENCE [LARGE SCALE GENOMIC DNA]</scope>
    <source>
        <strain evidence="2 3">RI</strain>
    </source>
</reference>
<accession>A0A1N6LXE3</accession>
<dbReference type="OrthoDB" id="361390at2759"/>
<evidence type="ECO:0000313" key="3">
    <source>
        <dbReference type="Proteomes" id="UP000002899"/>
    </source>
</evidence>
<dbReference type="AlphaFoldDB" id="A0A1N6LXE3"/>
<keyword evidence="1" id="KW-0175">Coiled coil</keyword>
<keyword evidence="3" id="KW-1185">Reference proteome</keyword>
<dbReference type="RefSeq" id="XP_012649690.2">
    <property type="nucleotide sequence ID" value="XM_012794236.2"/>
</dbReference>
<feature type="coiled-coil region" evidence="1">
    <location>
        <begin position="331"/>
        <end position="425"/>
    </location>
</feature>
<dbReference type="GeneID" id="24425727"/>
<organism evidence="2 3">
    <name type="scientific">Babesia microti (strain RI)</name>
    <dbReference type="NCBI Taxonomy" id="1133968"/>
    <lineage>
        <taxon>Eukaryota</taxon>
        <taxon>Sar</taxon>
        <taxon>Alveolata</taxon>
        <taxon>Apicomplexa</taxon>
        <taxon>Aconoidasida</taxon>
        <taxon>Piroplasmida</taxon>
        <taxon>Babesiidae</taxon>
        <taxon>Babesia</taxon>
    </lineage>
</organism>
<evidence type="ECO:0000256" key="1">
    <source>
        <dbReference type="SAM" id="Coils"/>
    </source>
</evidence>
<reference evidence="2 3" key="1">
    <citation type="journal article" date="2012" name="Nucleic Acids Res.">
        <title>Sequencing of the smallest Apicomplexan genome from the human pathogen Babesia microti.</title>
        <authorList>
            <person name="Cornillot E."/>
            <person name="Hadj-Kaddour K."/>
            <person name="Dassouli A."/>
            <person name="Noel B."/>
            <person name="Ranwez V."/>
            <person name="Vacherie B."/>
            <person name="Augagneur Y."/>
            <person name="Bres V."/>
            <person name="Duclos A."/>
            <person name="Randazzo S."/>
            <person name="Carcy B."/>
            <person name="Debierre-Grockiego F."/>
            <person name="Delbecq S."/>
            <person name="Moubri-Menage K."/>
            <person name="Shams-Eldin H."/>
            <person name="Usmani-Brown S."/>
            <person name="Bringaud F."/>
            <person name="Wincker P."/>
            <person name="Vivares C.P."/>
            <person name="Schwarz R.T."/>
            <person name="Schetters T.P."/>
            <person name="Krause P.J."/>
            <person name="Gorenflot A."/>
            <person name="Berry V."/>
            <person name="Barbe V."/>
            <person name="Ben Mamoun C."/>
        </authorList>
    </citation>
    <scope>NUCLEOTIDE SEQUENCE [LARGE SCALE GENOMIC DNA]</scope>
    <source>
        <strain evidence="2 3">RI</strain>
    </source>
</reference>
<sequence>MFTNMGLDFAMDDFSNVNPAGKPLQLRSDNISSLNNNKNADIVYQSPSNNISSNTGYQKVKFKDIFDTDTSASASTSDTEAVKSVNGNMKKAISVSFSDLVLQERAKLRTKFRQNTSLTRFDQHHSSQHTNTKFTNYTITNPKKQSINKISSPEKVLRRSPSTIDALCDDSVSVINEEEEEEEANISKVISTPTRYIHASKKISVYPSFTRRLSNNATLWISKSNNNYVTFNKNHLYKKFNLSRRMRIKRLMNMESKHFSITKNHPWHSQNNLRSDETSDSITEKVNKDGIDNRNDLGFCKSCNVYCGKIRTLEADLAVEKQHFEEMCKSNSQLQQKLDNAFETIEKMTKQHNHKLNIKESKIRQLADRNMELLKRIEININDINYFKNCLLDNHNNLESLQSKLNELTNENADLSSCVDNYKVENEKLIKDCSYYKKQCMIMNDKYLQQQSTIKLPQTQNLCPTVTHIETLVPMAKVTESVTADTFTDETANEIVTYSKDIEIKLPTFMNMSGFDKSIFPSFIPSNSALSSTDTDEQHSYHQKDCQRGDKMGVLKKICDMDETDINDLADNVANKCIVNRNLDDSKYNQPKLSPLPPLLPPLPAKITENPPTEIPYNPTTRWILDRVSRPSNLESLFKLQDRIRDMSLRM</sequence>
<dbReference type="VEuPathDB" id="PiroplasmaDB:BmR1_04g05420"/>
<protein>
    <submittedName>
        <fullName evidence="2">Uncharacterized protein</fullName>
    </submittedName>
</protein>
<proteinExistence type="predicted"/>
<name>A0A1N6LXE3_BABMR</name>
<gene>
    <name evidence="2" type="ORF">BmR1_04g05420</name>
</gene>
<dbReference type="KEGG" id="bmic:BmR1_04g05420"/>